<evidence type="ECO:0000259" key="1">
    <source>
        <dbReference type="Pfam" id="PF00144"/>
    </source>
</evidence>
<organism evidence="2 3">
    <name type="scientific">Biformimicrobium ophioploci</name>
    <dbReference type="NCBI Taxonomy" id="3036711"/>
    <lineage>
        <taxon>Bacteria</taxon>
        <taxon>Pseudomonadati</taxon>
        <taxon>Pseudomonadota</taxon>
        <taxon>Gammaproteobacteria</taxon>
        <taxon>Cellvibrionales</taxon>
        <taxon>Microbulbiferaceae</taxon>
        <taxon>Biformimicrobium</taxon>
    </lineage>
</organism>
<dbReference type="PROSITE" id="PS51257">
    <property type="entry name" value="PROKAR_LIPOPROTEIN"/>
    <property type="match status" value="1"/>
</dbReference>
<dbReference type="PANTHER" id="PTHR46825:SF9">
    <property type="entry name" value="BETA-LACTAMASE-RELATED DOMAIN-CONTAINING PROTEIN"/>
    <property type="match status" value="1"/>
</dbReference>
<dbReference type="SUPFAM" id="SSF56601">
    <property type="entry name" value="beta-lactamase/transpeptidase-like"/>
    <property type="match status" value="1"/>
</dbReference>
<gene>
    <name evidence="2" type="ORF">MNKW57_27680</name>
</gene>
<comment type="caution">
    <text evidence="2">The sequence shown here is derived from an EMBL/GenBank/DDBJ whole genome shotgun (WGS) entry which is preliminary data.</text>
</comment>
<reference evidence="2 3" key="1">
    <citation type="submission" date="2023-04" db="EMBL/GenBank/DDBJ databases">
        <title>Marinobulbifer ophiurae gen. nov., sp. Nov., isolate from tissue of brittle star Ophioplocus japonicus.</title>
        <authorList>
            <person name="Kawano K."/>
            <person name="Sawayama S."/>
            <person name="Nakagawa S."/>
        </authorList>
    </citation>
    <scope>NUCLEOTIDE SEQUENCE [LARGE SCALE GENOMIC DNA]</scope>
    <source>
        <strain evidence="2 3">NKW57</strain>
    </source>
</reference>
<dbReference type="Pfam" id="PF00144">
    <property type="entry name" value="Beta-lactamase"/>
    <property type="match status" value="1"/>
</dbReference>
<dbReference type="GO" id="GO:0016787">
    <property type="term" value="F:hydrolase activity"/>
    <property type="evidence" value="ECO:0007669"/>
    <property type="project" value="UniProtKB-KW"/>
</dbReference>
<name>A0ABQ6M2E8_9GAMM</name>
<feature type="domain" description="Beta-lactamase-related" evidence="1">
    <location>
        <begin position="42"/>
        <end position="344"/>
    </location>
</feature>
<dbReference type="Proteomes" id="UP001224392">
    <property type="component" value="Unassembled WGS sequence"/>
</dbReference>
<accession>A0ABQ6M2E8</accession>
<protein>
    <submittedName>
        <fullName evidence="2">Serine hydrolase domain-containing protein</fullName>
    </submittedName>
</protein>
<dbReference type="InterPro" id="IPR012338">
    <property type="entry name" value="Beta-lactam/transpept-like"/>
</dbReference>
<dbReference type="Gene3D" id="3.40.710.10">
    <property type="entry name" value="DD-peptidase/beta-lactamase superfamily"/>
    <property type="match status" value="1"/>
</dbReference>
<keyword evidence="2" id="KW-0378">Hydrolase</keyword>
<keyword evidence="3" id="KW-1185">Reference proteome</keyword>
<proteinExistence type="predicted"/>
<dbReference type="PANTHER" id="PTHR46825">
    <property type="entry name" value="D-ALANYL-D-ALANINE-CARBOXYPEPTIDASE/ENDOPEPTIDASE AMPH"/>
    <property type="match status" value="1"/>
</dbReference>
<sequence>MRSLLAVWVVFIALASGCSSEGGKEPVGLEKIDALFMRYAGDDVPGAAVMVIRHGEVIYQKGFGWANLETREPVTPSTNFRLASVSKQFTAMAVMQLIERGLLSLDSKLSEALEGFPAIGETITIRDLLRHTSGLVDYEGLVPDGQSEQVRDADVLKLVSANPEAYFPAGETYQYSNSGYALLALIVESVSGQSFSDYLQEHVFSPAEMYASVAFEKERHKIQNRAYGYSIAENGAVSRTDQSVYSAVLGDGGVYSSLNDLFLWDTALYQEELLSPEWRAELFRDQGNGAGEPIQYGFGWRLEDYAGHNVTYHTGSSKGFRNVLYRITDERLTVVILTNRNSYAQLSPLELARQTVDIVLSES</sequence>
<dbReference type="InterPro" id="IPR050491">
    <property type="entry name" value="AmpC-like"/>
</dbReference>
<evidence type="ECO:0000313" key="3">
    <source>
        <dbReference type="Proteomes" id="UP001224392"/>
    </source>
</evidence>
<evidence type="ECO:0000313" key="2">
    <source>
        <dbReference type="EMBL" id="GMG88447.1"/>
    </source>
</evidence>
<dbReference type="EMBL" id="BSYJ01000006">
    <property type="protein sequence ID" value="GMG88447.1"/>
    <property type="molecule type" value="Genomic_DNA"/>
</dbReference>
<dbReference type="InterPro" id="IPR001466">
    <property type="entry name" value="Beta-lactam-related"/>
</dbReference>